<feature type="transmembrane region" description="Helical" evidence="7">
    <location>
        <begin position="360"/>
        <end position="381"/>
    </location>
</feature>
<gene>
    <name evidence="8" type="ORF">NCTC9935_00142</name>
</gene>
<evidence type="ECO:0000256" key="3">
    <source>
        <dbReference type="ARBA" id="ARBA00022692"/>
    </source>
</evidence>
<evidence type="ECO:0000313" key="8">
    <source>
        <dbReference type="EMBL" id="SPT54601.1"/>
    </source>
</evidence>
<feature type="transmembrane region" description="Helical" evidence="7">
    <location>
        <begin position="388"/>
        <end position="407"/>
    </location>
</feature>
<name>A0A2X0VLE9_9ACTO</name>
<keyword evidence="2" id="KW-1003">Cell membrane</keyword>
<keyword evidence="5 7" id="KW-0472">Membrane</keyword>
<reference evidence="8 9" key="1">
    <citation type="submission" date="2018-06" db="EMBL/GenBank/DDBJ databases">
        <authorList>
            <consortium name="Pathogen Informatics"/>
            <person name="Doyle S."/>
        </authorList>
    </citation>
    <scope>NUCLEOTIDE SEQUENCE [LARGE SCALE GENOMIC DNA]</scope>
    <source>
        <strain evidence="8 9">NCTC9935</strain>
    </source>
</reference>
<evidence type="ECO:0008006" key="10">
    <source>
        <dbReference type="Google" id="ProtNLM"/>
    </source>
</evidence>
<evidence type="ECO:0000256" key="4">
    <source>
        <dbReference type="ARBA" id="ARBA00022989"/>
    </source>
</evidence>
<evidence type="ECO:0000256" key="1">
    <source>
        <dbReference type="ARBA" id="ARBA00004651"/>
    </source>
</evidence>
<feature type="transmembrane region" description="Helical" evidence="7">
    <location>
        <begin position="321"/>
        <end position="340"/>
    </location>
</feature>
<feature type="transmembrane region" description="Helical" evidence="7">
    <location>
        <begin position="140"/>
        <end position="158"/>
    </location>
</feature>
<feature type="transmembrane region" description="Helical" evidence="7">
    <location>
        <begin position="179"/>
        <end position="196"/>
    </location>
</feature>
<feature type="transmembrane region" description="Helical" evidence="7">
    <location>
        <begin position="39"/>
        <end position="61"/>
    </location>
</feature>
<evidence type="ECO:0000256" key="2">
    <source>
        <dbReference type="ARBA" id="ARBA00022475"/>
    </source>
</evidence>
<sequence>MSEKHPASSSLPNTPDTGDAPVEATEGALESRGQLGRDYLWNTAASLMSSLAVVIMGVAIVRSGATDSFARAQYGLFTLALAIGQQYQTVGLYEVRTFHVTDVRRRFDFGTYLSTRLLTCLVMVALITYHSWNASTHDPYPAFTVIAAMALLRIFDAFEDVYYSEFQRSGRLDIAGKACFARIFTTTFLWSGLYWFSQDLLLSTLVTFALTCVVLVVAYGLPARGVFSLLPSLNIRGITGILWECLPLFIAAFLNQYLANAPRFAIHASLGDEELGVFAIIYMPAVAINMLSLFVFRPLLTRMAMRWTERKQGEFFSIVRRGLLTTAGAFAVVATVTYVIGAPLLTLVFGTDVSGYVGELMVLVLAGALNAAGVILYYALATMRRLRAVLVAYVAAGATAYVIAPLLTNSHAMMGASLAYAATMGLLAILFTIFMLVPHTRGSIETESIDD</sequence>
<evidence type="ECO:0000313" key="9">
    <source>
        <dbReference type="Proteomes" id="UP000250192"/>
    </source>
</evidence>
<feature type="transmembrane region" description="Helical" evidence="7">
    <location>
        <begin position="419"/>
        <end position="437"/>
    </location>
</feature>
<dbReference type="AlphaFoldDB" id="A0A2X0VLE9"/>
<protein>
    <recommendedName>
        <fullName evidence="10">Polysaccharide biosynthesis protein</fullName>
    </recommendedName>
</protein>
<dbReference type="STRING" id="1660.APY09_05470"/>
<keyword evidence="3 7" id="KW-0812">Transmembrane</keyword>
<dbReference type="PANTHER" id="PTHR30250:SF11">
    <property type="entry name" value="O-ANTIGEN TRANSPORTER-RELATED"/>
    <property type="match status" value="1"/>
</dbReference>
<feature type="transmembrane region" description="Helical" evidence="7">
    <location>
        <begin position="275"/>
        <end position="300"/>
    </location>
</feature>
<dbReference type="InterPro" id="IPR050833">
    <property type="entry name" value="Poly_Biosynth_Transport"/>
</dbReference>
<dbReference type="GeneID" id="93757620"/>
<accession>A0A2X0VLE9</accession>
<dbReference type="GO" id="GO:0005886">
    <property type="term" value="C:plasma membrane"/>
    <property type="evidence" value="ECO:0007669"/>
    <property type="project" value="UniProtKB-SubCell"/>
</dbReference>
<dbReference type="PANTHER" id="PTHR30250">
    <property type="entry name" value="PST FAMILY PREDICTED COLANIC ACID TRANSPORTER"/>
    <property type="match status" value="1"/>
</dbReference>
<comment type="subcellular location">
    <subcellularLocation>
        <location evidence="1">Cell membrane</location>
        <topology evidence="1">Multi-pass membrane protein</topology>
    </subcellularLocation>
</comment>
<dbReference type="EMBL" id="UAPR01000001">
    <property type="protein sequence ID" value="SPT54601.1"/>
    <property type="molecule type" value="Genomic_DNA"/>
</dbReference>
<evidence type="ECO:0000256" key="5">
    <source>
        <dbReference type="ARBA" id="ARBA00023136"/>
    </source>
</evidence>
<organism evidence="8 9">
    <name type="scientific">Schaalia odontolytica</name>
    <dbReference type="NCBI Taxonomy" id="1660"/>
    <lineage>
        <taxon>Bacteria</taxon>
        <taxon>Bacillati</taxon>
        <taxon>Actinomycetota</taxon>
        <taxon>Actinomycetes</taxon>
        <taxon>Actinomycetales</taxon>
        <taxon>Actinomycetaceae</taxon>
        <taxon>Schaalia</taxon>
    </lineage>
</organism>
<feature type="region of interest" description="Disordered" evidence="6">
    <location>
        <begin position="1"/>
        <end position="22"/>
    </location>
</feature>
<feature type="transmembrane region" description="Helical" evidence="7">
    <location>
        <begin position="109"/>
        <end position="128"/>
    </location>
</feature>
<evidence type="ECO:0000256" key="7">
    <source>
        <dbReference type="SAM" id="Phobius"/>
    </source>
</evidence>
<feature type="transmembrane region" description="Helical" evidence="7">
    <location>
        <begin position="233"/>
        <end position="255"/>
    </location>
</feature>
<dbReference type="RefSeq" id="WP_111822762.1">
    <property type="nucleotide sequence ID" value="NZ_CBDERX010000044.1"/>
</dbReference>
<feature type="transmembrane region" description="Helical" evidence="7">
    <location>
        <begin position="202"/>
        <end position="221"/>
    </location>
</feature>
<dbReference type="Proteomes" id="UP000250192">
    <property type="component" value="Unassembled WGS sequence"/>
</dbReference>
<keyword evidence="4 7" id="KW-1133">Transmembrane helix</keyword>
<keyword evidence="9" id="KW-1185">Reference proteome</keyword>
<feature type="compositionally biased region" description="Polar residues" evidence="6">
    <location>
        <begin position="7"/>
        <end position="16"/>
    </location>
</feature>
<dbReference type="OrthoDB" id="3246647at2"/>
<proteinExistence type="predicted"/>
<evidence type="ECO:0000256" key="6">
    <source>
        <dbReference type="SAM" id="MobiDB-lite"/>
    </source>
</evidence>